<keyword evidence="1" id="KW-0227">DNA damage</keyword>
<protein>
    <recommendedName>
        <fullName evidence="1">MMS19 nucleotide excision repair protein</fullName>
    </recommendedName>
</protein>
<dbReference type="VEuPathDB" id="PiroplasmaDB:TOT_010000901"/>
<feature type="compositionally biased region" description="Low complexity" evidence="2">
    <location>
        <begin position="630"/>
        <end position="645"/>
    </location>
</feature>
<dbReference type="GO" id="GO:0051604">
    <property type="term" value="P:protein maturation"/>
    <property type="evidence" value="ECO:0007669"/>
    <property type="project" value="UniProtKB-UniRule"/>
</dbReference>
<dbReference type="OrthoDB" id="362013at2759"/>
<comment type="similarity">
    <text evidence="1">Belongs to the MET18/MMS19 family.</text>
</comment>
<evidence type="ECO:0000256" key="2">
    <source>
        <dbReference type="SAM" id="MobiDB-lite"/>
    </source>
</evidence>
<evidence type="ECO:0000256" key="1">
    <source>
        <dbReference type="RuleBase" id="RU367072"/>
    </source>
</evidence>
<evidence type="ECO:0000313" key="5">
    <source>
        <dbReference type="Proteomes" id="UP000003786"/>
    </source>
</evidence>
<dbReference type="RefSeq" id="XP_009689746.1">
    <property type="nucleotide sequence ID" value="XM_009691451.1"/>
</dbReference>
<feature type="compositionally biased region" description="Polar residues" evidence="2">
    <location>
        <begin position="1314"/>
        <end position="1331"/>
    </location>
</feature>
<feature type="compositionally biased region" description="Polar residues" evidence="2">
    <location>
        <begin position="617"/>
        <end position="629"/>
    </location>
</feature>
<feature type="compositionally biased region" description="Basic and acidic residues" evidence="2">
    <location>
        <begin position="1260"/>
        <end position="1269"/>
    </location>
</feature>
<proteinExistence type="inferred from homology"/>
<feature type="region of interest" description="Disordered" evidence="2">
    <location>
        <begin position="617"/>
        <end position="645"/>
    </location>
</feature>
<dbReference type="GO" id="GO:0097361">
    <property type="term" value="C:cytosolic [4Fe-4S] assembly targeting complex"/>
    <property type="evidence" value="ECO:0007669"/>
    <property type="project" value="UniProtKB-UniRule"/>
</dbReference>
<feature type="region of interest" description="Disordered" evidence="2">
    <location>
        <begin position="854"/>
        <end position="887"/>
    </location>
</feature>
<dbReference type="PANTHER" id="PTHR12891">
    <property type="entry name" value="DNA REPAIR/TRANSCRIPTION PROTEIN MET18/MMS19"/>
    <property type="match status" value="1"/>
</dbReference>
<dbReference type="Pfam" id="PF14500">
    <property type="entry name" value="MMS19_N"/>
    <property type="match status" value="1"/>
</dbReference>
<dbReference type="eggNOG" id="KOG1967">
    <property type="taxonomic scope" value="Eukaryota"/>
</dbReference>
<evidence type="ECO:0000259" key="3">
    <source>
        <dbReference type="Pfam" id="PF14500"/>
    </source>
</evidence>
<dbReference type="GO" id="GO:0016226">
    <property type="term" value="P:iron-sulfur cluster assembly"/>
    <property type="evidence" value="ECO:0007669"/>
    <property type="project" value="UniProtKB-UniRule"/>
</dbReference>
<keyword evidence="1" id="KW-0539">Nucleus</keyword>
<feature type="compositionally biased region" description="Gly residues" evidence="2">
    <location>
        <begin position="1229"/>
        <end position="1239"/>
    </location>
</feature>
<keyword evidence="5" id="KW-1185">Reference proteome</keyword>
<comment type="function">
    <text evidence="1">Key component of the cytosolic iron-sulfur protein assembly (CIA) complex, a multiprotein complex that mediates the incorporation of iron-sulfur cluster into apoproteins specifically involved in DNA metabolism and genomic integrity. In the CIA complex, MMS19 acts as an adapter between early-acting CIA components and a subset of cellular target iron-sulfur proteins.</text>
</comment>
<dbReference type="GO" id="GO:0005634">
    <property type="term" value="C:nucleus"/>
    <property type="evidence" value="ECO:0007669"/>
    <property type="project" value="UniProtKB-SubCell"/>
</dbReference>
<dbReference type="STRING" id="869250.J4D6A1"/>
<evidence type="ECO:0000313" key="4">
    <source>
        <dbReference type="EMBL" id="BAM39445.1"/>
    </source>
</evidence>
<feature type="region of interest" description="Disordered" evidence="2">
    <location>
        <begin position="436"/>
        <end position="455"/>
    </location>
</feature>
<organism evidence="4 5">
    <name type="scientific">Theileria orientalis strain Shintoku</name>
    <dbReference type="NCBI Taxonomy" id="869250"/>
    <lineage>
        <taxon>Eukaryota</taxon>
        <taxon>Sar</taxon>
        <taxon>Alveolata</taxon>
        <taxon>Apicomplexa</taxon>
        <taxon>Aconoidasida</taxon>
        <taxon>Piroplasmida</taxon>
        <taxon>Theileriidae</taxon>
        <taxon>Theileria</taxon>
    </lineage>
</organism>
<dbReference type="EMBL" id="AP011946">
    <property type="protein sequence ID" value="BAM39445.1"/>
    <property type="molecule type" value="Genomic_DNA"/>
</dbReference>
<feature type="domain" description="MMS19 N-terminal" evidence="3">
    <location>
        <begin position="54"/>
        <end position="307"/>
    </location>
</feature>
<dbReference type="InterPro" id="IPR039920">
    <property type="entry name" value="MMS19"/>
</dbReference>
<dbReference type="GO" id="GO:0006281">
    <property type="term" value="P:DNA repair"/>
    <property type="evidence" value="ECO:0007669"/>
    <property type="project" value="UniProtKB-UniRule"/>
</dbReference>
<feature type="compositionally biased region" description="Basic and acidic residues" evidence="2">
    <location>
        <begin position="1350"/>
        <end position="1360"/>
    </location>
</feature>
<gene>
    <name evidence="4" type="ORF">TOT_010000901</name>
</gene>
<name>J4D6A1_THEOR</name>
<feature type="compositionally biased region" description="Low complexity" evidence="2">
    <location>
        <begin position="862"/>
        <end position="887"/>
    </location>
</feature>
<dbReference type="InterPro" id="IPR029240">
    <property type="entry name" value="MMS19_N"/>
</dbReference>
<dbReference type="Proteomes" id="UP000003786">
    <property type="component" value="Chromosome 1"/>
</dbReference>
<keyword evidence="1" id="KW-0234">DNA repair</keyword>
<feature type="region of interest" description="Disordered" evidence="2">
    <location>
        <begin position="915"/>
        <end position="945"/>
    </location>
</feature>
<comment type="subcellular location">
    <subcellularLocation>
        <location evidence="1">Nucleus</location>
    </subcellularLocation>
</comment>
<dbReference type="KEGG" id="tot:TOT_010000901"/>
<reference evidence="4 5" key="1">
    <citation type="journal article" date="2012" name="MBio">
        <title>Comparative genome analysis of three eukaryotic parasites with differing abilities to transform leukocytes reveals key mediators of Theileria-induced leukocyte transformation.</title>
        <authorList>
            <person name="Hayashida K."/>
            <person name="Hara Y."/>
            <person name="Abe T."/>
            <person name="Yamasaki C."/>
            <person name="Toyoda A."/>
            <person name="Kosuge T."/>
            <person name="Suzuki Y."/>
            <person name="Sato Y."/>
            <person name="Kawashima S."/>
            <person name="Katayama T."/>
            <person name="Wakaguri H."/>
            <person name="Inoue N."/>
            <person name="Homma K."/>
            <person name="Tada-Umezaki M."/>
            <person name="Yagi Y."/>
            <person name="Fujii Y."/>
            <person name="Habara T."/>
            <person name="Kanehisa M."/>
            <person name="Watanabe H."/>
            <person name="Ito K."/>
            <person name="Gojobori T."/>
            <person name="Sugawara H."/>
            <person name="Imanishi T."/>
            <person name="Weir W."/>
            <person name="Gardner M."/>
            <person name="Pain A."/>
            <person name="Shiels B."/>
            <person name="Hattori M."/>
            <person name="Nene V."/>
            <person name="Sugimoto C."/>
        </authorList>
    </citation>
    <scope>NUCLEOTIDE SEQUENCE [LARGE SCALE GENOMIC DNA]</scope>
    <source>
        <strain evidence="4 5">Shintoku</strain>
    </source>
</reference>
<dbReference type="PANTHER" id="PTHR12891:SF0">
    <property type="entry name" value="MMS19 NUCLEOTIDE EXCISION REPAIR PROTEIN HOMOLOG"/>
    <property type="match status" value="1"/>
</dbReference>
<feature type="region of interest" description="Disordered" evidence="2">
    <location>
        <begin position="1226"/>
        <end position="1360"/>
    </location>
</feature>
<accession>J4D6A1</accession>
<sequence length="1569" mass="179054">MSDRTSTLEEVTKQYLFTHDLYKLNEYRNSILLSVNIVGGSRFLAILDGIYEEDDDPVVKKDIMKLLYEVMSRTENMFEAREVIEFLLKCTSLTICFHLCINATKALLERHLENAEDKDYRSLERLYRTLAEKKISQYPQQCRMDFLKISLQMVELTIKRKVAELDIELVCDSISDEKDPRNLLTMFELLEKLAARVARRTKEFECIAKTYAVYFPIQFVPPKKDKICIRPLELKKRLLSCFKANKRLAEYSMELLLDSLYSDLTVDDNQSVLTDTLYFLKNCKPVYGTTFEKYTKNFLQVVKMELLGTPVVESGLEKLNIRVEEPKNLGRLDVAQINKIGKAYYKGSRDLDEKVWVFGEIMRLFINSLDKVEEREVTELLDGIRKTMHLNYSLAYMVEVLSENSQLHNQIIERIVLPLIKEVYGLYDHSLRNEGNEGEDWHQVDHGRRARRSSDEDKVAEEEWKKIDFNRKGEMCNIHTIISKCIMPKILINFKNDKISEKLLVFLLKIDRNKNGFFKYNREGVSNYLKLLLLSASIVRGRVIYEIIERMIGKLFVVDAVVAKASLSSSGSIPTAYNGRTTSRSIDLASGNRPFSYTAKNAGNTYAPFNVRATSLSFERGPGSSQVQYSGRSNSNSGESINSSRPFTYSARATATATASERAANSHIPYAVRTAGNGYIYSNTNTSRSMDSSNSDATSAEVTSARIVVKWEQTEAYWTEVALNLKVLTSIYKSHKGMCYPIVKVLNAMVPANVRVKGSNFMLTRNVKMSTKSNLLVSSQMAELLGITLSKWRGPKENEDMDRLVRNIIQVVYSGLEEMIRVMNRKYVSVHSSMDTYRANRVGLKYPAWTRKGSTYESDGVSSGKLSESGGELSRSSSESSLAVSGSGISDSNISDGLISDGNILAADYKRVEGAANGGEGGRQSGPSVALKRTDSSPKSINSVSMGVLHSQSPLESFREYTDRKDKKNRFGFLGYVFRGLKERVGTIDISDSEEKEERNYTNAMRLIYANMLIDVLESACKTLFMEAFERRRLVDFFATTFNYYKNALEEAEESAYTEVFKAKKVPVLLSILGNSLELDMSKYIDHRTTFMNIYLQKPQLCGSRAKHTQSCLENIYYNFGSVELSLVNLETMVVYNGYLRNIDEVFECSYSNGSVLVKCVQNSYKYDFSEITEQVRLLDNYRLTMREYDELFFLFLPISLNYNKGAFRLQLIDIRERYRALYEKSELGGHGQQGGDGSPGVRKGGHGVHGGDPEEGDDVSGRHSERYGSESPGSKPRYQRYGSPRNEGQESPGSAQRFHRYGLQSERYESPRYGQQSELREQQSPGSTPRYQRYGQESAVSTPRYQRHGQVDDEKADRRSFDDRTERLLNILFEKMVTESHEVMPNYTHRLAENYFSKLELRMSFLLILLHRGAKRVSEEHLREVLESMSEMVRSVVKYQEERQRRHERDGVSEYVNWCCDRYLMYVQALLFGVVSEVNGSSSEAAAPLKRLLTLKLEGVVEDLLKISKSSKVPFARILAILTTHVIMCSKQMKLSWESRRKVRRVDINVLKQESESNSSAMQAGMAE</sequence>
<dbReference type="GeneID" id="20713753"/>